<dbReference type="Gene3D" id="2.60.120.1390">
    <property type="match status" value="1"/>
</dbReference>
<organism evidence="2 3">
    <name type="scientific">Bifidobacterium asteroides</name>
    <dbReference type="NCBI Taxonomy" id="1684"/>
    <lineage>
        <taxon>Bacteria</taxon>
        <taxon>Bacillati</taxon>
        <taxon>Actinomycetota</taxon>
        <taxon>Actinomycetes</taxon>
        <taxon>Bifidobacteriales</taxon>
        <taxon>Bifidobacteriaceae</taxon>
        <taxon>Bifidobacterium</taxon>
    </lineage>
</organism>
<feature type="region of interest" description="Disordered" evidence="1">
    <location>
        <begin position="23"/>
        <end position="49"/>
    </location>
</feature>
<dbReference type="RefSeq" id="WP_110413625.1">
    <property type="nucleotide sequence ID" value="NZ_QGLK01000005.1"/>
</dbReference>
<evidence type="ECO:0000313" key="2">
    <source>
        <dbReference type="EMBL" id="PXY86818.1"/>
    </source>
</evidence>
<evidence type="ECO:0000313" key="3">
    <source>
        <dbReference type="Proteomes" id="UP000248128"/>
    </source>
</evidence>
<dbReference type="OrthoDB" id="2518538at2"/>
<protein>
    <recommendedName>
        <fullName evidence="4">DUF2961 domain-containing protein</fullName>
    </recommendedName>
</protein>
<dbReference type="Pfam" id="PF11175">
    <property type="entry name" value="DUF2961"/>
    <property type="match status" value="1"/>
</dbReference>
<dbReference type="Proteomes" id="UP000248128">
    <property type="component" value="Unassembled WGS sequence"/>
</dbReference>
<dbReference type="InterPro" id="IPR021345">
    <property type="entry name" value="DUF2961"/>
</dbReference>
<comment type="caution">
    <text evidence="2">The sequence shown here is derived from an EMBL/GenBank/DDBJ whole genome shotgun (WGS) entry which is preliminary data.</text>
</comment>
<evidence type="ECO:0000256" key="1">
    <source>
        <dbReference type="SAM" id="MobiDB-lite"/>
    </source>
</evidence>
<reference evidence="2 3" key="1">
    <citation type="submission" date="2018-05" db="EMBL/GenBank/DDBJ databases">
        <title>Reference genomes for bee gut microbiota database.</title>
        <authorList>
            <person name="Ellegaard K.M."/>
        </authorList>
    </citation>
    <scope>NUCLEOTIDE SEQUENCE [LARGE SCALE GENOMIC DNA]</scope>
    <source>
        <strain evidence="2 3">ESL0199</strain>
    </source>
</reference>
<dbReference type="AlphaFoldDB" id="A0A318MFL1"/>
<name>A0A318MFL1_9BIFI</name>
<sequence length="370" mass="41551">MRSQLAGDPLGLALVKSSVSRSINAENPRGEKGRGAMSAGELGPGRKGSPCIRNLEPGSSVVLADIEGTGVINHLWFTVADRTSDADRYVLRDLVLRIYWDDEQTPSVECPLGDFFCCGFGQVCRVNSLPIQVVPTGGMNAYFPMPFGRHARLVLGNQHVNVVPALFYQIDYSLQDDPLPASTGYFHAQWRRQKVTVPGQDYVVLDGVRGRGQYIGTYLALSVLERYWWGEGEFKFYIDGDEAYPTICSTGTEDYFGGAWSFAVSSAEGTSEQTYCAPFCGYPFYSNHDYSIRNPYHNDDCPPMRGLYRWHIPDPIRFEQDLRVTWQQIGSGFQGAFERSDDVSTVAYWYQLEPHGDFPALPLARDRWPR</sequence>
<evidence type="ECO:0008006" key="4">
    <source>
        <dbReference type="Google" id="ProtNLM"/>
    </source>
</evidence>
<gene>
    <name evidence="2" type="ORF">DKK74_08430</name>
</gene>
<accession>A0A318MFL1</accession>
<dbReference type="EMBL" id="QGLK01000005">
    <property type="protein sequence ID" value="PXY86818.1"/>
    <property type="molecule type" value="Genomic_DNA"/>
</dbReference>
<proteinExistence type="predicted"/>